<accession>A0A1H7C573</accession>
<keyword evidence="3 6" id="KW-0238">DNA-binding</keyword>
<dbReference type="RefSeq" id="WP_091834274.1">
    <property type="nucleotide sequence ID" value="NZ_FNZK01000019.1"/>
</dbReference>
<dbReference type="PANTHER" id="PTHR30346">
    <property type="entry name" value="TRANSCRIPTIONAL DUAL REGULATOR HCAR-RELATED"/>
    <property type="match status" value="1"/>
</dbReference>
<gene>
    <name evidence="6" type="ORF">SAMN05660742_11992</name>
</gene>
<dbReference type="SUPFAM" id="SSF53850">
    <property type="entry name" value="Periplasmic binding protein-like II"/>
    <property type="match status" value="1"/>
</dbReference>
<evidence type="ECO:0000256" key="3">
    <source>
        <dbReference type="ARBA" id="ARBA00023125"/>
    </source>
</evidence>
<comment type="similarity">
    <text evidence="1">Belongs to the LysR transcriptional regulatory family.</text>
</comment>
<dbReference type="InterPro" id="IPR000847">
    <property type="entry name" value="LysR_HTH_N"/>
</dbReference>
<dbReference type="InterPro" id="IPR005119">
    <property type="entry name" value="LysR_subst-bd"/>
</dbReference>
<evidence type="ECO:0000256" key="4">
    <source>
        <dbReference type="ARBA" id="ARBA00023163"/>
    </source>
</evidence>
<dbReference type="Pfam" id="PF00126">
    <property type="entry name" value="HTH_1"/>
    <property type="match status" value="1"/>
</dbReference>
<dbReference type="GO" id="GO:0032993">
    <property type="term" value="C:protein-DNA complex"/>
    <property type="evidence" value="ECO:0007669"/>
    <property type="project" value="TreeGrafter"/>
</dbReference>
<dbReference type="GO" id="GO:0003700">
    <property type="term" value="F:DNA-binding transcription factor activity"/>
    <property type="evidence" value="ECO:0007669"/>
    <property type="project" value="InterPro"/>
</dbReference>
<evidence type="ECO:0000259" key="5">
    <source>
        <dbReference type="PROSITE" id="PS50931"/>
    </source>
</evidence>
<dbReference type="InterPro" id="IPR036390">
    <property type="entry name" value="WH_DNA-bd_sf"/>
</dbReference>
<reference evidence="6 7" key="1">
    <citation type="submission" date="2016-10" db="EMBL/GenBank/DDBJ databases">
        <authorList>
            <person name="de Groot N.N."/>
        </authorList>
    </citation>
    <scope>NUCLEOTIDE SEQUENCE [LARGE SCALE GENOMIC DNA]</scope>
    <source>
        <strain evidence="6 7">DSM 2179</strain>
    </source>
</reference>
<dbReference type="PROSITE" id="PS50931">
    <property type="entry name" value="HTH_LYSR"/>
    <property type="match status" value="1"/>
</dbReference>
<dbReference type="SUPFAM" id="SSF46785">
    <property type="entry name" value="Winged helix' DNA-binding domain"/>
    <property type="match status" value="1"/>
</dbReference>
<dbReference type="PRINTS" id="PR00039">
    <property type="entry name" value="HTHLYSR"/>
</dbReference>
<evidence type="ECO:0000256" key="1">
    <source>
        <dbReference type="ARBA" id="ARBA00009437"/>
    </source>
</evidence>
<keyword evidence="4" id="KW-0804">Transcription</keyword>
<dbReference type="Gene3D" id="3.40.190.10">
    <property type="entry name" value="Periplasmic binding protein-like II"/>
    <property type="match status" value="2"/>
</dbReference>
<evidence type="ECO:0000313" key="6">
    <source>
        <dbReference type="EMBL" id="SEJ84929.1"/>
    </source>
</evidence>
<evidence type="ECO:0000313" key="7">
    <source>
        <dbReference type="Proteomes" id="UP000199662"/>
    </source>
</evidence>
<dbReference type="Proteomes" id="UP000199662">
    <property type="component" value="Unassembled WGS sequence"/>
</dbReference>
<name>A0A1H7C573_9FIRM</name>
<dbReference type="Gene3D" id="1.10.10.10">
    <property type="entry name" value="Winged helix-like DNA-binding domain superfamily/Winged helix DNA-binding domain"/>
    <property type="match status" value="1"/>
</dbReference>
<dbReference type="GO" id="GO:0003677">
    <property type="term" value="F:DNA binding"/>
    <property type="evidence" value="ECO:0007669"/>
    <property type="project" value="UniProtKB-KW"/>
</dbReference>
<protein>
    <submittedName>
        <fullName evidence="6">DNA-binding transcriptional regulator, LysR family</fullName>
    </submittedName>
</protein>
<dbReference type="FunFam" id="1.10.10.10:FF:000001">
    <property type="entry name" value="LysR family transcriptional regulator"/>
    <property type="match status" value="1"/>
</dbReference>
<keyword evidence="2" id="KW-0805">Transcription regulation</keyword>
<proteinExistence type="inferred from homology"/>
<dbReference type="AlphaFoldDB" id="A0A1H7C573"/>
<feature type="domain" description="HTH lysR-type" evidence="5">
    <location>
        <begin position="1"/>
        <end position="58"/>
    </location>
</feature>
<organism evidence="6 7">
    <name type="scientific">Propionispira arboris</name>
    <dbReference type="NCBI Taxonomy" id="84035"/>
    <lineage>
        <taxon>Bacteria</taxon>
        <taxon>Bacillati</taxon>
        <taxon>Bacillota</taxon>
        <taxon>Negativicutes</taxon>
        <taxon>Selenomonadales</taxon>
        <taxon>Selenomonadaceae</taxon>
        <taxon>Propionispira</taxon>
    </lineage>
</organism>
<sequence length="293" mass="33218">MHIRQLEYFIAVAETLNFTKASQRFFISQTAVTQQIKALEKEMNVMLFLRNKRHVELTPAGKAFLTDAKEVVRHITIAIAKSTSVSTGFIGTLKIGIVKDYMDVDLVDYIKLFYKEYPNIAFTFVRNNVGYLYDSLLKGNLDIVFNVKFNLEKYSQIQYRTLKKAPLLVILPPSHPLAHKISLTRSDLKEEAFILIGTEENNFGEKDSILKGFLESGYLPNNRQYVEDVETILIMVASNMGIALVPSYALPLQNFAGRIISVPILGDEERVEIVSAWDKSNNNPSLTKFLANL</sequence>
<dbReference type="Pfam" id="PF03466">
    <property type="entry name" value="LysR_substrate"/>
    <property type="match status" value="1"/>
</dbReference>
<dbReference type="STRING" id="84035.SAMN05660742_11992"/>
<keyword evidence="7" id="KW-1185">Reference proteome</keyword>
<dbReference type="PANTHER" id="PTHR30346:SF0">
    <property type="entry name" value="HCA OPERON TRANSCRIPTIONAL ACTIVATOR HCAR"/>
    <property type="match status" value="1"/>
</dbReference>
<dbReference type="CDD" id="cd05466">
    <property type="entry name" value="PBP2_LTTR_substrate"/>
    <property type="match status" value="1"/>
</dbReference>
<evidence type="ECO:0000256" key="2">
    <source>
        <dbReference type="ARBA" id="ARBA00023015"/>
    </source>
</evidence>
<dbReference type="InterPro" id="IPR036388">
    <property type="entry name" value="WH-like_DNA-bd_sf"/>
</dbReference>
<dbReference type="EMBL" id="FNZK01000019">
    <property type="protein sequence ID" value="SEJ84929.1"/>
    <property type="molecule type" value="Genomic_DNA"/>
</dbReference>